<feature type="signal peptide" evidence="1">
    <location>
        <begin position="1"/>
        <end position="23"/>
    </location>
</feature>
<keyword evidence="4" id="KW-1185">Reference proteome</keyword>
<keyword evidence="1" id="KW-0732">Signal</keyword>
<gene>
    <name evidence="3" type="ORF">BV898_12640</name>
</gene>
<name>A0A1W0WD31_HYPEX</name>
<dbReference type="AlphaFoldDB" id="A0A1W0WD31"/>
<dbReference type="Proteomes" id="UP000192578">
    <property type="component" value="Unassembled WGS sequence"/>
</dbReference>
<feature type="domain" description="Phage tail collar" evidence="2">
    <location>
        <begin position="216"/>
        <end position="251"/>
    </location>
</feature>
<sequence length="300" mass="32600">MALDCRGTVVLLVFALGSSTAAGADTRGNRGIDPLTFTTVPYKSSRISVYKAPFSDHNRTDHVSYYYAPALLVDPLAVTAAFNDLIARWEPLPIGNQPLPIGKTTSRSDIQPLPIGMVLVQYNGAQEGSHITGPATSYRSLSMSTSLLLICQDEKTCREFVARFQGQPTQMMTDLVIWYQFMGEEDYSDINGQLNLMNTTDCAVKAGQVSSVLPTGFVAMALLNDAPEGWLPCNGTVVDPIRYPGLFALIGGSTPILLAPPSGWINPDQLTASNEIPQPAFQRHRDDIQSVGPLKFFIKT</sequence>
<protein>
    <recommendedName>
        <fullName evidence="2">Phage tail collar domain-containing protein</fullName>
    </recommendedName>
</protein>
<dbReference type="InterPro" id="IPR011083">
    <property type="entry name" value="Phage_tail_collar_dom"/>
</dbReference>
<dbReference type="SUPFAM" id="SSF88874">
    <property type="entry name" value="Receptor-binding domain of short tail fibre protein gp12"/>
    <property type="match status" value="1"/>
</dbReference>
<accession>A0A1W0WD31</accession>
<organism evidence="3 4">
    <name type="scientific">Hypsibius exemplaris</name>
    <name type="common">Freshwater tardigrade</name>
    <dbReference type="NCBI Taxonomy" id="2072580"/>
    <lineage>
        <taxon>Eukaryota</taxon>
        <taxon>Metazoa</taxon>
        <taxon>Ecdysozoa</taxon>
        <taxon>Tardigrada</taxon>
        <taxon>Eutardigrada</taxon>
        <taxon>Parachela</taxon>
        <taxon>Hypsibioidea</taxon>
        <taxon>Hypsibiidae</taxon>
        <taxon>Hypsibius</taxon>
    </lineage>
</organism>
<feature type="chain" id="PRO_5012190306" description="Phage tail collar domain-containing protein" evidence="1">
    <location>
        <begin position="24"/>
        <end position="300"/>
    </location>
</feature>
<evidence type="ECO:0000313" key="4">
    <source>
        <dbReference type="Proteomes" id="UP000192578"/>
    </source>
</evidence>
<dbReference type="Pfam" id="PF07484">
    <property type="entry name" value="Collar"/>
    <property type="match status" value="1"/>
</dbReference>
<proteinExistence type="predicted"/>
<dbReference type="Gene3D" id="3.90.1340.10">
    <property type="entry name" value="Phage tail collar domain"/>
    <property type="match status" value="1"/>
</dbReference>
<dbReference type="EMBL" id="MTYJ01000130">
    <property type="protein sequence ID" value="OQV13099.1"/>
    <property type="molecule type" value="Genomic_DNA"/>
</dbReference>
<evidence type="ECO:0000256" key="1">
    <source>
        <dbReference type="SAM" id="SignalP"/>
    </source>
</evidence>
<dbReference type="InterPro" id="IPR037053">
    <property type="entry name" value="Phage_tail_collar_dom_sf"/>
</dbReference>
<evidence type="ECO:0000313" key="3">
    <source>
        <dbReference type="EMBL" id="OQV13099.1"/>
    </source>
</evidence>
<comment type="caution">
    <text evidence="3">The sequence shown here is derived from an EMBL/GenBank/DDBJ whole genome shotgun (WGS) entry which is preliminary data.</text>
</comment>
<evidence type="ECO:0000259" key="2">
    <source>
        <dbReference type="Pfam" id="PF07484"/>
    </source>
</evidence>
<reference evidence="4" key="1">
    <citation type="submission" date="2017-01" db="EMBL/GenBank/DDBJ databases">
        <title>Comparative genomics of anhydrobiosis in the tardigrade Hypsibius dujardini.</title>
        <authorList>
            <person name="Yoshida Y."/>
            <person name="Koutsovoulos G."/>
            <person name="Laetsch D."/>
            <person name="Stevens L."/>
            <person name="Kumar S."/>
            <person name="Horikawa D."/>
            <person name="Ishino K."/>
            <person name="Komine S."/>
            <person name="Tomita M."/>
            <person name="Blaxter M."/>
            <person name="Arakawa K."/>
        </authorList>
    </citation>
    <scope>NUCLEOTIDE SEQUENCE [LARGE SCALE GENOMIC DNA]</scope>
    <source>
        <strain evidence="4">Z151</strain>
    </source>
</reference>